<dbReference type="AlphaFoldDB" id="A0A4Q2UE09"/>
<evidence type="ECO:0000256" key="9">
    <source>
        <dbReference type="ARBA" id="ARBA00023136"/>
    </source>
</evidence>
<comment type="caution">
    <text evidence="12">The sequence shown here is derived from an EMBL/GenBank/DDBJ whole genome shotgun (WGS) entry which is preliminary data.</text>
</comment>
<feature type="transmembrane region" description="Helical" evidence="11">
    <location>
        <begin position="56"/>
        <end position="79"/>
    </location>
</feature>
<evidence type="ECO:0000256" key="8">
    <source>
        <dbReference type="ARBA" id="ARBA00022989"/>
    </source>
</evidence>
<reference evidence="12 13" key="1">
    <citation type="submission" date="2018-12" db="EMBL/GenBank/DDBJ databases">
        <authorList>
            <person name="Grouzdev D.S."/>
            <person name="Krutkina M.S."/>
        </authorList>
    </citation>
    <scope>NUCLEOTIDE SEQUENCE [LARGE SCALE GENOMIC DNA]</scope>
    <source>
        <strain evidence="12 13">RmlP026</strain>
    </source>
</reference>
<evidence type="ECO:0000256" key="3">
    <source>
        <dbReference type="ARBA" id="ARBA00022448"/>
    </source>
</evidence>
<comment type="catalytic activity">
    <reaction evidence="10">
        <text>phosphate(in) + H(+)(in) = phosphate(out) + H(+)(out)</text>
        <dbReference type="Rhea" id="RHEA:29939"/>
        <dbReference type="ChEBI" id="CHEBI:15378"/>
        <dbReference type="ChEBI" id="CHEBI:43474"/>
    </reaction>
</comment>
<evidence type="ECO:0000313" key="13">
    <source>
        <dbReference type="Proteomes" id="UP000290759"/>
    </source>
</evidence>
<keyword evidence="7" id="KW-0769">Symport</keyword>
<dbReference type="GO" id="GO:0005886">
    <property type="term" value="C:plasma membrane"/>
    <property type="evidence" value="ECO:0007669"/>
    <property type="project" value="UniProtKB-SubCell"/>
</dbReference>
<dbReference type="GO" id="GO:0035435">
    <property type="term" value="P:phosphate ion transmembrane transport"/>
    <property type="evidence" value="ECO:0007669"/>
    <property type="project" value="TreeGrafter"/>
</dbReference>
<evidence type="ECO:0000256" key="7">
    <source>
        <dbReference type="ARBA" id="ARBA00022847"/>
    </source>
</evidence>
<dbReference type="PANTHER" id="PTHR11101">
    <property type="entry name" value="PHOSPHATE TRANSPORTER"/>
    <property type="match status" value="1"/>
</dbReference>
<feature type="transmembrane region" description="Helical" evidence="11">
    <location>
        <begin position="438"/>
        <end position="460"/>
    </location>
</feature>
<dbReference type="GO" id="GO:0015293">
    <property type="term" value="F:symporter activity"/>
    <property type="evidence" value="ECO:0007669"/>
    <property type="project" value="UniProtKB-KW"/>
</dbReference>
<keyword evidence="6 11" id="KW-0812">Transmembrane</keyword>
<feature type="transmembrane region" description="Helical" evidence="11">
    <location>
        <begin position="91"/>
        <end position="112"/>
    </location>
</feature>
<dbReference type="PANTHER" id="PTHR11101:SF65">
    <property type="entry name" value="LOW-AFFINITY INORGANIC PHOSPHATE TRANSPORTER PITA-RELATED"/>
    <property type="match status" value="1"/>
</dbReference>
<protein>
    <recommendedName>
        <fullName evidence="11">Phosphate transporter</fullName>
    </recommendedName>
</protein>
<comment type="subcellular location">
    <subcellularLocation>
        <location evidence="1">Cell membrane</location>
        <topology evidence="1">Multi-pass membrane protein</topology>
    </subcellularLocation>
    <subcellularLocation>
        <location evidence="11">Membrane</location>
        <topology evidence="11">Multi-pass membrane protein</topology>
    </subcellularLocation>
</comment>
<evidence type="ECO:0000256" key="1">
    <source>
        <dbReference type="ARBA" id="ARBA00004651"/>
    </source>
</evidence>
<feature type="transmembrane region" description="Helical" evidence="11">
    <location>
        <begin position="157"/>
        <end position="179"/>
    </location>
</feature>
<evidence type="ECO:0000313" key="12">
    <source>
        <dbReference type="EMBL" id="RYC33457.1"/>
    </source>
</evidence>
<organism evidence="12 13">
    <name type="scientific">Lichenibacterium minor</name>
    <dbReference type="NCBI Taxonomy" id="2316528"/>
    <lineage>
        <taxon>Bacteria</taxon>
        <taxon>Pseudomonadati</taxon>
        <taxon>Pseudomonadota</taxon>
        <taxon>Alphaproteobacteria</taxon>
        <taxon>Hyphomicrobiales</taxon>
        <taxon>Lichenihabitantaceae</taxon>
        <taxon>Lichenibacterium</taxon>
    </lineage>
</organism>
<evidence type="ECO:0000256" key="11">
    <source>
        <dbReference type="RuleBase" id="RU363058"/>
    </source>
</evidence>
<feature type="transmembrane region" description="Helical" evidence="11">
    <location>
        <begin position="349"/>
        <end position="367"/>
    </location>
</feature>
<evidence type="ECO:0000256" key="4">
    <source>
        <dbReference type="ARBA" id="ARBA00022475"/>
    </source>
</evidence>
<keyword evidence="9 11" id="KW-0472">Membrane</keyword>
<reference evidence="12 13" key="2">
    <citation type="submission" date="2019-02" db="EMBL/GenBank/DDBJ databases">
        <title>'Lichenibacterium ramalinii' gen. nov. sp. nov., 'Lichenibacterium minor' gen. nov. sp. nov.</title>
        <authorList>
            <person name="Pankratov T."/>
        </authorList>
    </citation>
    <scope>NUCLEOTIDE SEQUENCE [LARGE SCALE GENOMIC DNA]</scope>
    <source>
        <strain evidence="12 13">RmlP026</strain>
    </source>
</reference>
<keyword evidence="13" id="KW-1185">Reference proteome</keyword>
<keyword evidence="4" id="KW-1003">Cell membrane</keyword>
<dbReference type="Pfam" id="PF01384">
    <property type="entry name" value="PHO4"/>
    <property type="match status" value="1"/>
</dbReference>
<feature type="transmembrane region" description="Helical" evidence="11">
    <location>
        <begin position="388"/>
        <end position="407"/>
    </location>
</feature>
<name>A0A4Q2UE09_9HYPH</name>
<accession>A0A4Q2UE09</accession>
<dbReference type="OrthoDB" id="9779554at2"/>
<evidence type="ECO:0000256" key="10">
    <source>
        <dbReference type="ARBA" id="ARBA00047348"/>
    </source>
</evidence>
<evidence type="ECO:0000256" key="6">
    <source>
        <dbReference type="ARBA" id="ARBA00022692"/>
    </source>
</evidence>
<evidence type="ECO:0000256" key="5">
    <source>
        <dbReference type="ARBA" id="ARBA00022592"/>
    </source>
</evidence>
<sequence length="461" mass="47712">MGILAVIAPGSTAAIVFLAICLALVLAFEFSNGFHDTANAVATVIYTHSLKPVVAVVWSGVMNFLGVMLGGIAVAYALVELIPPDALSPPDGGIAAGMLAAIFVSALGWNVATWLLGIPNSSSHALIGALVGIAVEDSLRHGRALGQGVDWHEVWDVLLSLLVSPVLGFGLAMAAFWLLKKVVHDEALYTPPEGGKPPVWWMRGILVFTCTAVSFAHGTNDGQKSIGLIMLTVIGLFPMSYALNTDMTGAQLHGIAGDMGAAADLIGRYGDDRRQLGVAAARDIGRRFGDAASGSAIPDAERPALRNDMNLVLTELKRAGEAPGIGEADRKRAHEVHETLMGTAQYVPWWVRVLSALCLGAGTMIGYKRIVTTLGEKLGKQHLAPAQGAAAEVVAAGLIGAAGFGGFPVSTTHVVTGGIAGTMVASGAGIESGMLKQIAVAWILTLPATVALSAGLFYLLS</sequence>
<feature type="transmembrane region" description="Helical" evidence="11">
    <location>
        <begin position="225"/>
        <end position="243"/>
    </location>
</feature>
<keyword evidence="8 11" id="KW-1133">Transmembrane helix</keyword>
<keyword evidence="3 11" id="KW-0813">Transport</keyword>
<proteinExistence type="inferred from homology"/>
<dbReference type="GO" id="GO:0005315">
    <property type="term" value="F:phosphate transmembrane transporter activity"/>
    <property type="evidence" value="ECO:0007669"/>
    <property type="project" value="InterPro"/>
</dbReference>
<comment type="similarity">
    <text evidence="2">Belongs to the inorganic phosphate transporter (PiT) (TC 2.A.20) family. Pit subfamily.</text>
</comment>
<dbReference type="InterPro" id="IPR001204">
    <property type="entry name" value="Phos_transporter"/>
</dbReference>
<gene>
    <name evidence="12" type="ORF">D3273_03005</name>
</gene>
<dbReference type="RefSeq" id="WP_129223366.1">
    <property type="nucleotide sequence ID" value="NZ_QYBB01000002.1"/>
</dbReference>
<feature type="transmembrane region" description="Helical" evidence="11">
    <location>
        <begin position="199"/>
        <end position="218"/>
    </location>
</feature>
<evidence type="ECO:0000256" key="2">
    <source>
        <dbReference type="ARBA" id="ARBA00005342"/>
    </source>
</evidence>
<keyword evidence="5 11" id="KW-0592">Phosphate transport</keyword>
<dbReference type="EMBL" id="QYBB01000002">
    <property type="protein sequence ID" value="RYC33457.1"/>
    <property type="molecule type" value="Genomic_DNA"/>
</dbReference>
<dbReference type="Proteomes" id="UP000290759">
    <property type="component" value="Unassembled WGS sequence"/>
</dbReference>